<gene>
    <name evidence="2" type="ORF">LANO_0B03950G</name>
</gene>
<dbReference type="AlphaFoldDB" id="A0A1G4IXS4"/>
<accession>A0A1G4IXS4</accession>
<proteinExistence type="predicted"/>
<reference evidence="3" key="1">
    <citation type="submission" date="2016-03" db="EMBL/GenBank/DDBJ databases">
        <authorList>
            <person name="Devillers Hugo."/>
        </authorList>
    </citation>
    <scope>NUCLEOTIDE SEQUENCE [LARGE SCALE GENOMIC DNA]</scope>
</reference>
<feature type="region of interest" description="Disordered" evidence="1">
    <location>
        <begin position="141"/>
        <end position="177"/>
    </location>
</feature>
<protein>
    <submittedName>
        <fullName evidence="2">LANO_0B03950g1_1</fullName>
    </submittedName>
</protein>
<dbReference type="Proteomes" id="UP000189911">
    <property type="component" value="Chromosome B"/>
</dbReference>
<feature type="compositionally biased region" description="Low complexity" evidence="1">
    <location>
        <begin position="158"/>
        <end position="177"/>
    </location>
</feature>
<feature type="compositionally biased region" description="Polar residues" evidence="1">
    <location>
        <begin position="104"/>
        <end position="113"/>
    </location>
</feature>
<dbReference type="EMBL" id="LT598450">
    <property type="protein sequence ID" value="SCU81713.1"/>
    <property type="molecule type" value="Genomic_DNA"/>
</dbReference>
<feature type="region of interest" description="Disordered" evidence="1">
    <location>
        <begin position="104"/>
        <end position="123"/>
    </location>
</feature>
<organism evidence="2 3">
    <name type="scientific">Lachancea nothofagi CBS 11611</name>
    <dbReference type="NCBI Taxonomy" id="1266666"/>
    <lineage>
        <taxon>Eukaryota</taxon>
        <taxon>Fungi</taxon>
        <taxon>Dikarya</taxon>
        <taxon>Ascomycota</taxon>
        <taxon>Saccharomycotina</taxon>
        <taxon>Saccharomycetes</taxon>
        <taxon>Saccharomycetales</taxon>
        <taxon>Saccharomycetaceae</taxon>
        <taxon>Lachancea</taxon>
    </lineage>
</organism>
<evidence type="ECO:0000256" key="1">
    <source>
        <dbReference type="SAM" id="MobiDB-lite"/>
    </source>
</evidence>
<evidence type="ECO:0000313" key="2">
    <source>
        <dbReference type="EMBL" id="SCU81713.1"/>
    </source>
</evidence>
<evidence type="ECO:0000313" key="3">
    <source>
        <dbReference type="Proteomes" id="UP000189911"/>
    </source>
</evidence>
<name>A0A1G4IXS4_9SACH</name>
<sequence>MSPLPLLSSVSERCLLAQKARSKLIRCAHSKKTQTSTCEFWWDTPICWTDWRWSLARNWKTTRGKSIPTTALSRASTTRTRTRIRAHARIPTISARTATPIVTQTASSTTQIPCGTRREARSRATRLRSLSRRIATGVGPKFAASRPPWFRSPRRTTTRMTTRSTTARTKTKTVSTTVSRPVRFSGKLLPWLQRAKYARTCTHVNDSRPRPYSVPFNDRNEQFNISACNTQVTNLV</sequence>
<keyword evidence="3" id="KW-1185">Reference proteome</keyword>